<evidence type="ECO:0000313" key="3">
    <source>
        <dbReference type="Proteomes" id="UP000694044"/>
    </source>
</evidence>
<dbReference type="EMBL" id="JAGDFM010000034">
    <property type="protein sequence ID" value="KAG7390294.1"/>
    <property type="molecule type" value="Genomic_DNA"/>
</dbReference>
<accession>A0A8T1WDE7</accession>
<reference evidence="2" key="1">
    <citation type="submission" date="2021-02" db="EMBL/GenBank/DDBJ databases">
        <authorList>
            <person name="Palmer J.M."/>
        </authorList>
    </citation>
    <scope>NUCLEOTIDE SEQUENCE</scope>
    <source>
        <strain evidence="2">SCRP734</strain>
    </source>
</reference>
<evidence type="ECO:0000256" key="1">
    <source>
        <dbReference type="SAM" id="SignalP"/>
    </source>
</evidence>
<feature type="signal peptide" evidence="1">
    <location>
        <begin position="1"/>
        <end position="22"/>
    </location>
</feature>
<evidence type="ECO:0000313" key="2">
    <source>
        <dbReference type="EMBL" id="KAG7390294.1"/>
    </source>
</evidence>
<comment type="caution">
    <text evidence="2">The sequence shown here is derived from an EMBL/GenBank/DDBJ whole genome shotgun (WGS) entry which is preliminary data.</text>
</comment>
<feature type="chain" id="PRO_5035856153" description="Secreted protein" evidence="1">
    <location>
        <begin position="23"/>
        <end position="98"/>
    </location>
</feature>
<protein>
    <recommendedName>
        <fullName evidence="4">Secreted protein</fullName>
    </recommendedName>
</protein>
<proteinExistence type="predicted"/>
<sequence length="98" mass="11325">MWACAAWMTLINFLVLSALLHARGINCAYVVEYKTDLVGVLKAEYFGDESVRSWWSLWWIRWSFLLEWKRGPGQGEEDICGGNGDINPRCLTAGRWLR</sequence>
<name>A0A8T1WDE7_9STRA</name>
<gene>
    <name evidence="2" type="ORF">PHYPSEUDO_008432</name>
</gene>
<keyword evidence="1" id="KW-0732">Signal</keyword>
<organism evidence="2 3">
    <name type="scientific">Phytophthora pseudosyringae</name>
    <dbReference type="NCBI Taxonomy" id="221518"/>
    <lineage>
        <taxon>Eukaryota</taxon>
        <taxon>Sar</taxon>
        <taxon>Stramenopiles</taxon>
        <taxon>Oomycota</taxon>
        <taxon>Peronosporomycetes</taxon>
        <taxon>Peronosporales</taxon>
        <taxon>Peronosporaceae</taxon>
        <taxon>Phytophthora</taxon>
    </lineage>
</organism>
<evidence type="ECO:0008006" key="4">
    <source>
        <dbReference type="Google" id="ProtNLM"/>
    </source>
</evidence>
<keyword evidence="3" id="KW-1185">Reference proteome</keyword>
<dbReference type="Proteomes" id="UP000694044">
    <property type="component" value="Unassembled WGS sequence"/>
</dbReference>
<dbReference type="AlphaFoldDB" id="A0A8T1WDE7"/>